<feature type="region of interest" description="Disordered" evidence="2">
    <location>
        <begin position="1"/>
        <end position="21"/>
    </location>
</feature>
<protein>
    <submittedName>
        <fullName evidence="3">Uncharacterized protein</fullName>
    </submittedName>
</protein>
<gene>
    <name evidence="3" type="ORF">FEM48_Zijuj07G0155300</name>
</gene>
<dbReference type="GO" id="GO:0047372">
    <property type="term" value="F:monoacylglycerol lipase activity"/>
    <property type="evidence" value="ECO:0007669"/>
    <property type="project" value="TreeGrafter"/>
</dbReference>
<keyword evidence="1" id="KW-0442">Lipid degradation</keyword>
<keyword evidence="1" id="KW-0443">Lipid metabolism</keyword>
<dbReference type="Gene3D" id="3.40.1090.10">
    <property type="entry name" value="Cytosolic phospholipase A2 catalytic domain"/>
    <property type="match status" value="1"/>
</dbReference>
<proteinExistence type="predicted"/>
<dbReference type="AlphaFoldDB" id="A0A978V5G2"/>
<dbReference type="EMBL" id="JAEACU010000007">
    <property type="protein sequence ID" value="KAH7522595.1"/>
    <property type="molecule type" value="Genomic_DNA"/>
</dbReference>
<dbReference type="GO" id="GO:0016042">
    <property type="term" value="P:lipid catabolic process"/>
    <property type="evidence" value="ECO:0007669"/>
    <property type="project" value="UniProtKB-KW"/>
</dbReference>
<organism evidence="3 4">
    <name type="scientific">Ziziphus jujuba var. spinosa</name>
    <dbReference type="NCBI Taxonomy" id="714518"/>
    <lineage>
        <taxon>Eukaryota</taxon>
        <taxon>Viridiplantae</taxon>
        <taxon>Streptophyta</taxon>
        <taxon>Embryophyta</taxon>
        <taxon>Tracheophyta</taxon>
        <taxon>Spermatophyta</taxon>
        <taxon>Magnoliopsida</taxon>
        <taxon>eudicotyledons</taxon>
        <taxon>Gunneridae</taxon>
        <taxon>Pentapetalae</taxon>
        <taxon>rosids</taxon>
        <taxon>fabids</taxon>
        <taxon>Rosales</taxon>
        <taxon>Rhamnaceae</taxon>
        <taxon>Paliureae</taxon>
        <taxon>Ziziphus</taxon>
    </lineage>
</organism>
<name>A0A978V5G2_ZIZJJ</name>
<sequence length="76" mass="8510">MHADSLSLTEASMDNSSKDNLEKLETIADELLEKPVTEINYDSGLYEPVNGKGKNKEALVKFAERLSEERKKKPDA</sequence>
<dbReference type="GO" id="GO:0004620">
    <property type="term" value="F:phospholipase activity"/>
    <property type="evidence" value="ECO:0007669"/>
    <property type="project" value="TreeGrafter"/>
</dbReference>
<feature type="compositionally biased region" description="Polar residues" evidence="2">
    <location>
        <begin position="1"/>
        <end position="15"/>
    </location>
</feature>
<evidence type="ECO:0000256" key="2">
    <source>
        <dbReference type="SAM" id="MobiDB-lite"/>
    </source>
</evidence>
<accession>A0A978V5G2</accession>
<evidence type="ECO:0000313" key="3">
    <source>
        <dbReference type="EMBL" id="KAH7522595.1"/>
    </source>
</evidence>
<dbReference type="PANTHER" id="PTHR32176">
    <property type="entry name" value="XYLOSE ISOMERASE"/>
    <property type="match status" value="1"/>
</dbReference>
<dbReference type="Proteomes" id="UP000813462">
    <property type="component" value="Unassembled WGS sequence"/>
</dbReference>
<comment type="caution">
    <text evidence="3">The sequence shown here is derived from an EMBL/GenBank/DDBJ whole genome shotgun (WGS) entry which is preliminary data.</text>
</comment>
<evidence type="ECO:0000313" key="4">
    <source>
        <dbReference type="Proteomes" id="UP000813462"/>
    </source>
</evidence>
<dbReference type="PANTHER" id="PTHR32176:SF116">
    <property type="entry name" value="PATATIN"/>
    <property type="match status" value="1"/>
</dbReference>
<evidence type="ECO:0000256" key="1">
    <source>
        <dbReference type="ARBA" id="ARBA00022963"/>
    </source>
</evidence>
<reference evidence="3" key="1">
    <citation type="journal article" date="2021" name="Front. Plant Sci.">
        <title>Chromosome-Scale Genome Assembly for Chinese Sour Jujube and Insights Into Its Genome Evolution and Domestication Signature.</title>
        <authorList>
            <person name="Shen L.-Y."/>
            <person name="Luo H."/>
            <person name="Wang X.-L."/>
            <person name="Wang X.-M."/>
            <person name="Qiu X.-J."/>
            <person name="Liu H."/>
            <person name="Zhou S.-S."/>
            <person name="Jia K.-H."/>
            <person name="Nie S."/>
            <person name="Bao Y.-T."/>
            <person name="Zhang R.-G."/>
            <person name="Yun Q.-Z."/>
            <person name="Chai Y.-H."/>
            <person name="Lu J.-Y."/>
            <person name="Li Y."/>
            <person name="Zhao S.-W."/>
            <person name="Mao J.-F."/>
            <person name="Jia S.-G."/>
            <person name="Mao Y.-M."/>
        </authorList>
    </citation>
    <scope>NUCLEOTIDE SEQUENCE</scope>
    <source>
        <strain evidence="3">AT0</strain>
        <tissue evidence="3">Leaf</tissue>
    </source>
</reference>